<evidence type="ECO:0000256" key="8">
    <source>
        <dbReference type="ARBA" id="ARBA00035585"/>
    </source>
</evidence>
<feature type="transmembrane region" description="Helical" evidence="10">
    <location>
        <begin position="39"/>
        <end position="62"/>
    </location>
</feature>
<evidence type="ECO:0000256" key="2">
    <source>
        <dbReference type="ARBA" id="ARBA00022475"/>
    </source>
</evidence>
<dbReference type="Proteomes" id="UP000218287">
    <property type="component" value="Chromosome"/>
</dbReference>
<evidence type="ECO:0000256" key="5">
    <source>
        <dbReference type="ARBA" id="ARBA00023136"/>
    </source>
</evidence>
<comment type="activity regulation">
    <text evidence="10">Na(+) is not transported, but it plays an essential structural role and its presence is essential for fluoride channel function.</text>
</comment>
<keyword evidence="10" id="KW-0406">Ion transport</keyword>
<dbReference type="GO" id="GO:0140114">
    <property type="term" value="P:cellular detoxification of fluoride"/>
    <property type="evidence" value="ECO:0007669"/>
    <property type="project" value="UniProtKB-UniRule"/>
</dbReference>
<sequence length="137" mass="15569">MLQNSVLRISVCISLGALPGALSRYYLGLWFTQFFGQEFPYSTLIINISGCFVMGFLTMLALGRLIAIHPEIRLLVTTGFLGSYTTFSTYELDVVKLLQQNRLELSFLYWLISPLLSLLSLLLGNTIAKFIERKKEY</sequence>
<accession>A0A1Z4GCS2</accession>
<gene>
    <name evidence="10" type="primary">fluC</name>
    <name evidence="10" type="synonym">crcB</name>
    <name evidence="11" type="ORF">NIES21_09330</name>
</gene>
<dbReference type="PANTHER" id="PTHR28259:SF1">
    <property type="entry name" value="FLUORIDE EXPORT PROTEIN 1-RELATED"/>
    <property type="match status" value="1"/>
</dbReference>
<comment type="subcellular location">
    <subcellularLocation>
        <location evidence="1 10">Cell membrane</location>
        <topology evidence="1 10">Multi-pass membrane protein</topology>
    </subcellularLocation>
</comment>
<evidence type="ECO:0000256" key="1">
    <source>
        <dbReference type="ARBA" id="ARBA00004651"/>
    </source>
</evidence>
<feature type="binding site" evidence="10">
    <location>
        <position position="85"/>
    </location>
    <ligand>
        <name>Na(+)</name>
        <dbReference type="ChEBI" id="CHEBI:29101"/>
        <note>structural</note>
    </ligand>
</feature>
<keyword evidence="10" id="KW-0813">Transport</keyword>
<protein>
    <recommendedName>
        <fullName evidence="10">Fluoride-specific ion channel FluC</fullName>
    </recommendedName>
</protein>
<evidence type="ECO:0000256" key="6">
    <source>
        <dbReference type="ARBA" id="ARBA00023303"/>
    </source>
</evidence>
<dbReference type="HAMAP" id="MF_00454">
    <property type="entry name" value="FluC"/>
    <property type="match status" value="1"/>
</dbReference>
<comment type="catalytic activity">
    <reaction evidence="8">
        <text>fluoride(in) = fluoride(out)</text>
        <dbReference type="Rhea" id="RHEA:76159"/>
        <dbReference type="ChEBI" id="CHEBI:17051"/>
    </reaction>
    <physiologicalReaction direction="left-to-right" evidence="8">
        <dbReference type="Rhea" id="RHEA:76160"/>
    </physiologicalReaction>
</comment>
<keyword evidence="10" id="KW-0915">Sodium</keyword>
<dbReference type="InterPro" id="IPR003691">
    <property type="entry name" value="FluC"/>
</dbReference>
<dbReference type="EMBL" id="AP018174">
    <property type="protein sequence ID" value="BAY15118.1"/>
    <property type="molecule type" value="Genomic_DNA"/>
</dbReference>
<keyword evidence="12" id="KW-1185">Reference proteome</keyword>
<reference evidence="11 12" key="1">
    <citation type="submission" date="2017-06" db="EMBL/GenBank/DDBJ databases">
        <title>Genome sequencing of cyanobaciteial culture collection at National Institute for Environmental Studies (NIES).</title>
        <authorList>
            <person name="Hirose Y."/>
            <person name="Shimura Y."/>
            <person name="Fujisawa T."/>
            <person name="Nakamura Y."/>
            <person name="Kawachi M."/>
        </authorList>
    </citation>
    <scope>NUCLEOTIDE SEQUENCE [LARGE SCALE GENOMIC DNA]</scope>
    <source>
        <strain evidence="11 12">NIES-21</strain>
    </source>
</reference>
<keyword evidence="2 10" id="KW-1003">Cell membrane</keyword>
<keyword evidence="10" id="KW-0479">Metal-binding</keyword>
<comment type="similarity">
    <text evidence="7 10">Belongs to the fluoride channel Fluc/FEX (TC 1.A.43) family.</text>
</comment>
<comment type="function">
    <text evidence="9 10">Fluoride-specific ion channel. Important for reducing fluoride concentration in the cell, thus reducing its toxicity.</text>
</comment>
<evidence type="ECO:0000313" key="11">
    <source>
        <dbReference type="EMBL" id="BAY15118.1"/>
    </source>
</evidence>
<evidence type="ECO:0000256" key="7">
    <source>
        <dbReference type="ARBA" id="ARBA00035120"/>
    </source>
</evidence>
<dbReference type="AlphaFoldDB" id="A0A1Z4GCS2"/>
<dbReference type="OrthoDB" id="9815830at2"/>
<dbReference type="GO" id="GO:0005886">
    <property type="term" value="C:plasma membrane"/>
    <property type="evidence" value="ECO:0007669"/>
    <property type="project" value="UniProtKB-SubCell"/>
</dbReference>
<feature type="transmembrane region" description="Helical" evidence="10">
    <location>
        <begin position="107"/>
        <end position="128"/>
    </location>
</feature>
<evidence type="ECO:0000256" key="10">
    <source>
        <dbReference type="HAMAP-Rule" id="MF_00454"/>
    </source>
</evidence>
<name>A0A1Z4GCS2_9CYAN</name>
<evidence type="ECO:0000313" key="12">
    <source>
        <dbReference type="Proteomes" id="UP000218287"/>
    </source>
</evidence>
<feature type="transmembrane region" description="Helical" evidence="10">
    <location>
        <begin position="7"/>
        <end position="27"/>
    </location>
</feature>
<dbReference type="Pfam" id="PF02537">
    <property type="entry name" value="CRCB"/>
    <property type="match status" value="1"/>
</dbReference>
<dbReference type="NCBIfam" id="TIGR00494">
    <property type="entry name" value="crcB"/>
    <property type="match status" value="1"/>
</dbReference>
<dbReference type="PANTHER" id="PTHR28259">
    <property type="entry name" value="FLUORIDE EXPORT PROTEIN 1-RELATED"/>
    <property type="match status" value="1"/>
</dbReference>
<evidence type="ECO:0000256" key="3">
    <source>
        <dbReference type="ARBA" id="ARBA00022692"/>
    </source>
</evidence>
<keyword evidence="4 10" id="KW-1133">Transmembrane helix</keyword>
<evidence type="ECO:0000256" key="9">
    <source>
        <dbReference type="ARBA" id="ARBA00049940"/>
    </source>
</evidence>
<feature type="binding site" evidence="10">
    <location>
        <position position="82"/>
    </location>
    <ligand>
        <name>Na(+)</name>
        <dbReference type="ChEBI" id="CHEBI:29101"/>
        <note>structural</note>
    </ligand>
</feature>
<dbReference type="GO" id="GO:0062054">
    <property type="term" value="F:fluoride channel activity"/>
    <property type="evidence" value="ECO:0007669"/>
    <property type="project" value="UniProtKB-UniRule"/>
</dbReference>
<proteinExistence type="inferred from homology"/>
<organism evidence="11 12">
    <name type="scientific">Anabaenopsis circularis NIES-21</name>
    <dbReference type="NCBI Taxonomy" id="1085406"/>
    <lineage>
        <taxon>Bacteria</taxon>
        <taxon>Bacillati</taxon>
        <taxon>Cyanobacteriota</taxon>
        <taxon>Cyanophyceae</taxon>
        <taxon>Nostocales</taxon>
        <taxon>Nodulariaceae</taxon>
        <taxon>Anabaenopsis</taxon>
    </lineage>
</organism>
<keyword evidence="3 10" id="KW-0812">Transmembrane</keyword>
<dbReference type="GO" id="GO:0046872">
    <property type="term" value="F:metal ion binding"/>
    <property type="evidence" value="ECO:0007669"/>
    <property type="project" value="UniProtKB-KW"/>
</dbReference>
<keyword evidence="5 10" id="KW-0472">Membrane</keyword>
<evidence type="ECO:0000256" key="4">
    <source>
        <dbReference type="ARBA" id="ARBA00022989"/>
    </source>
</evidence>
<feature type="transmembrane region" description="Helical" evidence="10">
    <location>
        <begin position="74"/>
        <end position="92"/>
    </location>
</feature>
<keyword evidence="6 10" id="KW-0407">Ion channel</keyword>